<accession>A0A6M8BR09</accession>
<keyword evidence="3" id="KW-1185">Reference proteome</keyword>
<dbReference type="KEGG" id="theu:HPC62_00580"/>
<reference evidence="2 3" key="1">
    <citation type="submission" date="2020-05" db="EMBL/GenBank/DDBJ databases">
        <title>Complete genome sequence of of a novel Thermoleptolyngbya strain isolated from hot springs of Ganzi, Sichuan China.</title>
        <authorList>
            <person name="Tang J."/>
            <person name="Daroch M."/>
            <person name="Li L."/>
            <person name="Waleron K."/>
            <person name="Waleron M."/>
            <person name="Waleron M."/>
        </authorList>
    </citation>
    <scope>NUCLEOTIDE SEQUENCE [LARGE SCALE GENOMIC DNA]</scope>
    <source>
        <strain evidence="2 3">PKUAC-SCTA183</strain>
    </source>
</reference>
<dbReference type="EMBL" id="CP053661">
    <property type="protein sequence ID" value="QKD84685.1"/>
    <property type="molecule type" value="Genomic_DNA"/>
</dbReference>
<name>A0A6M8BR09_9CYAN</name>
<dbReference type="InterPro" id="IPR013830">
    <property type="entry name" value="SGNH_hydro"/>
</dbReference>
<dbReference type="InterPro" id="IPR036514">
    <property type="entry name" value="SGNH_hydro_sf"/>
</dbReference>
<dbReference type="GO" id="GO:0004622">
    <property type="term" value="F:phosphatidylcholine lysophospholipase activity"/>
    <property type="evidence" value="ECO:0007669"/>
    <property type="project" value="TreeGrafter"/>
</dbReference>
<dbReference type="Proteomes" id="UP000505210">
    <property type="component" value="Chromosome"/>
</dbReference>
<evidence type="ECO:0000259" key="1">
    <source>
        <dbReference type="Pfam" id="PF13472"/>
    </source>
</evidence>
<dbReference type="Pfam" id="PF13472">
    <property type="entry name" value="Lipase_GDSL_2"/>
    <property type="match status" value="1"/>
</dbReference>
<dbReference type="Gene3D" id="3.40.50.1110">
    <property type="entry name" value="SGNH hydrolase"/>
    <property type="match status" value="1"/>
</dbReference>
<protein>
    <submittedName>
        <fullName evidence="2">G-D-S-L family lipolytic protein</fullName>
    </submittedName>
</protein>
<dbReference type="PANTHER" id="PTHR30383:SF5">
    <property type="entry name" value="SGNH HYDROLASE-TYPE ESTERASE DOMAIN-CONTAINING PROTEIN"/>
    <property type="match status" value="1"/>
</dbReference>
<feature type="domain" description="SGNH hydrolase-type esterase" evidence="1">
    <location>
        <begin position="91"/>
        <end position="236"/>
    </location>
</feature>
<evidence type="ECO:0000313" key="2">
    <source>
        <dbReference type="EMBL" id="QKD84685.1"/>
    </source>
</evidence>
<dbReference type="InterPro" id="IPR051532">
    <property type="entry name" value="Ester_Hydrolysis_Enzymes"/>
</dbReference>
<dbReference type="SUPFAM" id="SSF52266">
    <property type="entry name" value="SGNH hydrolase"/>
    <property type="match status" value="1"/>
</dbReference>
<dbReference type="AlphaFoldDB" id="A0A6M8BR09"/>
<dbReference type="PANTHER" id="PTHR30383">
    <property type="entry name" value="THIOESTERASE 1/PROTEASE 1/LYSOPHOSPHOLIPASE L1"/>
    <property type="match status" value="1"/>
</dbReference>
<sequence length="254" mass="28315">MLTLLTGTLLRHHHTRLAPSALSQALPQTPQAAPPPATQTGTRHLLNYQQWVDLLQQEAIAAAENPPERLAVLLGDSISLWFPPDLLPPERNWINQGISGDTTDRLRARLHLLDPVQPQTIVVMIGINDLIWGADDAAILSHYRDIVRYLRHTHPGTQVLVQSILPHAAEQATWEGRDRLLALPNSRIRALNQQLAAIAQSEGAYYLDLYPLFANAQGNLKMFLSTDGLHLNSQGYLVWRAALQLYLRQTLPTG</sequence>
<evidence type="ECO:0000313" key="3">
    <source>
        <dbReference type="Proteomes" id="UP000505210"/>
    </source>
</evidence>
<gene>
    <name evidence="2" type="ORF">HPC62_00580</name>
</gene>
<dbReference type="CDD" id="cd01828">
    <property type="entry name" value="sialate_O-acetylesterase_like2"/>
    <property type="match status" value="1"/>
</dbReference>
<organism evidence="2 3">
    <name type="scientific">Thermoleptolyngbya sichuanensis A183</name>
    <dbReference type="NCBI Taxonomy" id="2737172"/>
    <lineage>
        <taxon>Bacteria</taxon>
        <taxon>Bacillati</taxon>
        <taxon>Cyanobacteriota</taxon>
        <taxon>Cyanophyceae</taxon>
        <taxon>Oculatellales</taxon>
        <taxon>Oculatellaceae</taxon>
        <taxon>Thermoleptolyngbya</taxon>
        <taxon>Thermoleptolyngbya sichuanensis</taxon>
    </lineage>
</organism>
<proteinExistence type="predicted"/>